<dbReference type="InterPro" id="IPR036034">
    <property type="entry name" value="PDZ_sf"/>
</dbReference>
<comment type="caution">
    <text evidence="7">The sequence shown here is derived from an EMBL/GenBank/DDBJ whole genome shotgun (WGS) entry which is preliminary data.</text>
</comment>
<dbReference type="OrthoDB" id="9758917at2"/>
<dbReference type="InterPro" id="IPR043504">
    <property type="entry name" value="Peptidase_S1_PA_chymotrypsin"/>
</dbReference>
<feature type="compositionally biased region" description="Polar residues" evidence="4">
    <location>
        <begin position="8"/>
        <end position="22"/>
    </location>
</feature>
<gene>
    <name evidence="7" type="ORF">HMPREF3208_00089</name>
</gene>
<evidence type="ECO:0000256" key="1">
    <source>
        <dbReference type="ARBA" id="ARBA00010541"/>
    </source>
</evidence>
<evidence type="ECO:0000256" key="4">
    <source>
        <dbReference type="SAM" id="MobiDB-lite"/>
    </source>
</evidence>
<feature type="transmembrane region" description="Helical" evidence="5">
    <location>
        <begin position="151"/>
        <end position="173"/>
    </location>
</feature>
<sequence length="566" mass="58506">MADDMYGANQQESNKITDNTYNAQEQAQAVQSEQPTQEVQAYSPAPEFGAYGPISNESSENNNNTTGSLNAANSAPINQNNLGNISDNTAPTTHIELQNPYENNTDSSQGFGNPYQTNANANSYIGGGISNSTSGNNFEKNHSTNHAVSPIFVAIASAAVSAVVCVVLIAFAISQGLIALPQSGSLASVGTNTSGPGTATVKGGQAPDWRGVARQVSGAVVSIQTRTDKGMAKGSGAIIDAKGYVVTNNHVISGAKQIQVTLSNGQMYSATLVGADKTTDLAVLKLDNAPNNLKTAGFANSDALAVGEPVMAIGNPLGYDDTATTGIVSALNRPVSVMDDQSRSEIVTNAVQIDAAINPGNSGGPTFNAAGQIIGINSSIAATSAQGGTAGSIGIGFAIPANLVKRVVSEIIKNGSVKHVALGIMIKNVAVESNGITRGGAQIVSVNQGTPGAKAGLKAGDTIVAFNDKPVTNNYALLGYVRATAFKNKATLTVVRGNSTLKLPVVFDQEEAAVNGMNRQEKQSRKGQKQRLRKRGNDSDDDDDDMQQHDDGDGDDGGIFDPFGFW</sequence>
<feature type="compositionally biased region" description="Low complexity" evidence="4">
    <location>
        <begin position="23"/>
        <end position="34"/>
    </location>
</feature>
<dbReference type="SUPFAM" id="SSF50494">
    <property type="entry name" value="Trypsin-like serine proteases"/>
    <property type="match status" value="1"/>
</dbReference>
<name>A0A133P2X3_GARVA</name>
<feature type="compositionally biased region" description="Basic residues" evidence="4">
    <location>
        <begin position="525"/>
        <end position="534"/>
    </location>
</feature>
<feature type="region of interest" description="Disordered" evidence="4">
    <location>
        <begin position="98"/>
        <end position="117"/>
    </location>
</feature>
<reference evidence="7 8" key="1">
    <citation type="submission" date="2016-01" db="EMBL/GenBank/DDBJ databases">
        <authorList>
            <person name="Oliw E.H."/>
        </authorList>
    </citation>
    <scope>NUCLEOTIDE SEQUENCE [LARGE SCALE GENOMIC DNA]</scope>
    <source>
        <strain evidence="7 8">PSS_7772B</strain>
    </source>
</reference>
<feature type="domain" description="PDZ" evidence="6">
    <location>
        <begin position="408"/>
        <end position="473"/>
    </location>
</feature>
<keyword evidence="5" id="KW-0472">Membrane</keyword>
<dbReference type="InterPro" id="IPR051201">
    <property type="entry name" value="Chloro_Bact_Ser_Proteases"/>
</dbReference>
<dbReference type="Gene3D" id="2.40.10.10">
    <property type="entry name" value="Trypsin-like serine proteases"/>
    <property type="match status" value="2"/>
</dbReference>
<dbReference type="RefSeq" id="WP_064346684.1">
    <property type="nucleotide sequence ID" value="NZ_KQ956830.1"/>
</dbReference>
<proteinExistence type="inferred from homology"/>
<dbReference type="AlphaFoldDB" id="A0A133P2X3"/>
<dbReference type="PATRIC" id="fig|2702.100.peg.82"/>
<evidence type="ECO:0000313" key="8">
    <source>
        <dbReference type="Proteomes" id="UP000070687"/>
    </source>
</evidence>
<evidence type="ECO:0000259" key="6">
    <source>
        <dbReference type="PROSITE" id="PS50106"/>
    </source>
</evidence>
<dbReference type="Pfam" id="PF13365">
    <property type="entry name" value="Trypsin_2"/>
    <property type="match status" value="1"/>
</dbReference>
<evidence type="ECO:0000256" key="3">
    <source>
        <dbReference type="ARBA" id="ARBA00022801"/>
    </source>
</evidence>
<dbReference type="EMBL" id="LRQB01000005">
    <property type="protein sequence ID" value="KXA22862.1"/>
    <property type="molecule type" value="Genomic_DNA"/>
</dbReference>
<evidence type="ECO:0000313" key="7">
    <source>
        <dbReference type="EMBL" id="KXA22862.1"/>
    </source>
</evidence>
<accession>A0A133P2X3</accession>
<dbReference type="Gene3D" id="2.30.42.10">
    <property type="match status" value="1"/>
</dbReference>
<comment type="similarity">
    <text evidence="1">Belongs to the peptidase S1C family.</text>
</comment>
<dbReference type="Proteomes" id="UP000070687">
    <property type="component" value="Unassembled WGS sequence"/>
</dbReference>
<feature type="region of interest" description="Disordered" evidence="4">
    <location>
        <begin position="514"/>
        <end position="566"/>
    </location>
</feature>
<dbReference type="PROSITE" id="PS50106">
    <property type="entry name" value="PDZ"/>
    <property type="match status" value="1"/>
</dbReference>
<feature type="region of interest" description="Disordered" evidence="4">
    <location>
        <begin position="1"/>
        <end position="92"/>
    </location>
</feature>
<keyword evidence="5" id="KW-0812">Transmembrane</keyword>
<feature type="compositionally biased region" description="Low complexity" evidence="4">
    <location>
        <begin position="55"/>
        <end position="74"/>
    </location>
</feature>
<dbReference type="InterPro" id="IPR001940">
    <property type="entry name" value="Peptidase_S1C"/>
</dbReference>
<dbReference type="SUPFAM" id="SSF50156">
    <property type="entry name" value="PDZ domain-like"/>
    <property type="match status" value="1"/>
</dbReference>
<evidence type="ECO:0000256" key="5">
    <source>
        <dbReference type="SAM" id="Phobius"/>
    </source>
</evidence>
<dbReference type="InterPro" id="IPR009003">
    <property type="entry name" value="Peptidase_S1_PA"/>
</dbReference>
<organism evidence="7 8">
    <name type="scientific">Gardnerella vaginalis</name>
    <dbReference type="NCBI Taxonomy" id="2702"/>
    <lineage>
        <taxon>Bacteria</taxon>
        <taxon>Bacillati</taxon>
        <taxon>Actinomycetota</taxon>
        <taxon>Actinomycetes</taxon>
        <taxon>Bifidobacteriales</taxon>
        <taxon>Bifidobacteriaceae</taxon>
        <taxon>Gardnerella</taxon>
    </lineage>
</organism>
<dbReference type="PRINTS" id="PR00834">
    <property type="entry name" value="PROTEASES2C"/>
</dbReference>
<dbReference type="PANTHER" id="PTHR43343">
    <property type="entry name" value="PEPTIDASE S12"/>
    <property type="match status" value="1"/>
</dbReference>
<evidence type="ECO:0000256" key="2">
    <source>
        <dbReference type="ARBA" id="ARBA00022670"/>
    </source>
</evidence>
<keyword evidence="5" id="KW-1133">Transmembrane helix</keyword>
<dbReference type="PANTHER" id="PTHR43343:SF3">
    <property type="entry name" value="PROTEASE DO-LIKE 8, CHLOROPLASTIC"/>
    <property type="match status" value="1"/>
</dbReference>
<dbReference type="GO" id="GO:0006508">
    <property type="term" value="P:proteolysis"/>
    <property type="evidence" value="ECO:0007669"/>
    <property type="project" value="UniProtKB-KW"/>
</dbReference>
<keyword evidence="2" id="KW-0645">Protease</keyword>
<protein>
    <submittedName>
        <fullName evidence="7">Trypsin</fullName>
    </submittedName>
</protein>
<dbReference type="InterPro" id="IPR001478">
    <property type="entry name" value="PDZ"/>
</dbReference>
<feature type="compositionally biased region" description="Polar residues" evidence="4">
    <location>
        <begin position="75"/>
        <end position="92"/>
    </location>
</feature>
<keyword evidence="3" id="KW-0378">Hydrolase</keyword>
<dbReference type="Pfam" id="PF13180">
    <property type="entry name" value="PDZ_2"/>
    <property type="match status" value="1"/>
</dbReference>
<dbReference type="GO" id="GO:0004252">
    <property type="term" value="F:serine-type endopeptidase activity"/>
    <property type="evidence" value="ECO:0007669"/>
    <property type="project" value="InterPro"/>
</dbReference>
<dbReference type="SMART" id="SM00228">
    <property type="entry name" value="PDZ"/>
    <property type="match status" value="1"/>
</dbReference>